<protein>
    <submittedName>
        <fullName evidence="1">Alkaline phosphatase family protein</fullName>
    </submittedName>
</protein>
<dbReference type="Gene3D" id="3.40.720.10">
    <property type="entry name" value="Alkaline Phosphatase, subunit A"/>
    <property type="match status" value="2"/>
</dbReference>
<accession>A0A923L9W4</accession>
<comment type="caution">
    <text evidence="1">The sequence shown here is derived from an EMBL/GenBank/DDBJ whole genome shotgun (WGS) entry which is preliminary data.</text>
</comment>
<sequence>MKDKKILFLGLDAAMPDLVKKFVQEGSMPNTAKLMNQGIFSRLETVFPPLTAAAWTAIVSGAGSGTNGVPSLMVKHPGWELDQWHTSFDRNEVLCETLWDVAKKMGKKVALINWPETFPMGAIDEKDGCQLAGSLNPPFRYFFMPLWDVASSACFSNKLLHCNQIPGRAVRLETKPAEGWTNLPESKKPCLEFEITVPPTYVEGYKMQVLVYATTEEGYDRMLISESKDASKAITDIAQGDYGPWITKNFKAKDYQRDGRFRFQILELSKDGKDFKLYQSAINMAESYSVPASLSKEVEAVAGTYMEVDDPWAFMDGWMTSDLYLEQLGLHANWWGNATSYILENKEWDFAFSWVGTIDHIEHALYAGIEPTARVYNEKTAPFCWHMIREVYRQVDDNIGKILEKVDLDNTYVILISDHGMTHLDWNPFVKEHLSRAGLLKYKLDLSTDDPSNLSIDWEHTKCHPLEPCHAHIFVNLKGRDPHGIVEPEDYEKVQEEIINCLMSMRDPETGKNVVAYALKKKEAGRLGIYEGPGYERVGDVLYAWNPGYMSHPFIYRSVVKYRDGSERVIANKELYEAATLCRNFPELVEDVMKENNMDYSAVCGNFTGVHLAEPTLHDMHACMLMVGPGVPQYERKFPARIIDVAPTVSKILDIDVPKDAEGGVLYDILDRIEQTD</sequence>
<dbReference type="PANTHER" id="PTHR10151">
    <property type="entry name" value="ECTONUCLEOTIDE PYROPHOSPHATASE/PHOSPHODIESTERASE"/>
    <property type="match status" value="1"/>
</dbReference>
<dbReference type="EMBL" id="JACOOR010000001">
    <property type="protein sequence ID" value="MBC5658635.1"/>
    <property type="molecule type" value="Genomic_DNA"/>
</dbReference>
<dbReference type="Pfam" id="PF01663">
    <property type="entry name" value="Phosphodiest"/>
    <property type="match status" value="1"/>
</dbReference>
<dbReference type="InterPro" id="IPR017850">
    <property type="entry name" value="Alkaline_phosphatase_core_sf"/>
</dbReference>
<dbReference type="Proteomes" id="UP000649345">
    <property type="component" value="Unassembled WGS sequence"/>
</dbReference>
<dbReference type="AlphaFoldDB" id="A0A923L9W4"/>
<reference evidence="1" key="1">
    <citation type="submission" date="2020-08" db="EMBL/GenBank/DDBJ databases">
        <title>Genome public.</title>
        <authorList>
            <person name="Liu C."/>
            <person name="Sun Q."/>
        </authorList>
    </citation>
    <scope>NUCLEOTIDE SEQUENCE</scope>
    <source>
        <strain evidence="1">NSJ-68</strain>
    </source>
</reference>
<evidence type="ECO:0000313" key="2">
    <source>
        <dbReference type="Proteomes" id="UP000649345"/>
    </source>
</evidence>
<proteinExistence type="predicted"/>
<dbReference type="GO" id="GO:0016787">
    <property type="term" value="F:hydrolase activity"/>
    <property type="evidence" value="ECO:0007669"/>
    <property type="project" value="UniProtKB-ARBA"/>
</dbReference>
<evidence type="ECO:0000313" key="1">
    <source>
        <dbReference type="EMBL" id="MBC5658635.1"/>
    </source>
</evidence>
<dbReference type="RefSeq" id="WP_186872672.1">
    <property type="nucleotide sequence ID" value="NZ_JACOOR010000001.1"/>
</dbReference>
<dbReference type="PANTHER" id="PTHR10151:SF120">
    <property type="entry name" value="BIS(5'-ADENOSYL)-TRIPHOSPHATASE"/>
    <property type="match status" value="1"/>
</dbReference>
<organism evidence="1 2">
    <name type="scientific">Anaerosacchariphilus hominis</name>
    <dbReference type="NCBI Taxonomy" id="2763017"/>
    <lineage>
        <taxon>Bacteria</taxon>
        <taxon>Bacillati</taxon>
        <taxon>Bacillota</taxon>
        <taxon>Clostridia</taxon>
        <taxon>Lachnospirales</taxon>
        <taxon>Lachnospiraceae</taxon>
        <taxon>Anaerosacchariphilus</taxon>
    </lineage>
</organism>
<keyword evidence="2" id="KW-1185">Reference proteome</keyword>
<name>A0A923L9W4_9FIRM</name>
<gene>
    <name evidence="1" type="ORF">H8S44_02385</name>
</gene>
<dbReference type="InterPro" id="IPR002591">
    <property type="entry name" value="Phosphodiest/P_Trfase"/>
</dbReference>
<dbReference type="SUPFAM" id="SSF53649">
    <property type="entry name" value="Alkaline phosphatase-like"/>
    <property type="match status" value="1"/>
</dbReference>